<dbReference type="CDD" id="cd05006">
    <property type="entry name" value="SIS_GmhA"/>
    <property type="match status" value="1"/>
</dbReference>
<dbReference type="InterPro" id="IPR050099">
    <property type="entry name" value="SIS_GmhA/DiaA_subfam"/>
</dbReference>
<dbReference type="PROSITE" id="PS51464">
    <property type="entry name" value="SIS"/>
    <property type="match status" value="1"/>
</dbReference>
<dbReference type="InterPro" id="IPR035461">
    <property type="entry name" value="GmhA/DiaA"/>
</dbReference>
<feature type="domain" description="SIS" evidence="1">
    <location>
        <begin position="38"/>
        <end position="199"/>
    </location>
</feature>
<name>A0A1H3RSK2_9ACTN</name>
<evidence type="ECO:0000259" key="1">
    <source>
        <dbReference type="PROSITE" id="PS51464"/>
    </source>
</evidence>
<dbReference type="EMBL" id="FNPH01000009">
    <property type="protein sequence ID" value="SDZ28676.1"/>
    <property type="molecule type" value="Genomic_DNA"/>
</dbReference>
<protein>
    <submittedName>
        <fullName evidence="2">D-sedoheptulose 7-phosphate isomerase</fullName>
    </submittedName>
</protein>
<sequence>MGRSADELSVAEIFDRRVAPVAGVADDAEAIARACHAMALRLQRGGKLIVFGTGAASTDAAHVAAEFVHPAVAGTRPLPAISLTADVATLTGIAERSGLPEIFARQIPVVAAADDVALGISTDGHSDSVLRGLRAARAAGLLTVGLTGGDGGDLAALASVDHLLIVRSHDPQVVKEGHVTIYHILAELVQVFLEQPRVPGTEALS</sequence>
<dbReference type="Proteomes" id="UP000242415">
    <property type="component" value="Unassembled WGS sequence"/>
</dbReference>
<reference evidence="3" key="1">
    <citation type="submission" date="2016-10" db="EMBL/GenBank/DDBJ databases">
        <authorList>
            <person name="Varghese N."/>
            <person name="Submissions S."/>
        </authorList>
    </citation>
    <scope>NUCLEOTIDE SEQUENCE [LARGE SCALE GENOMIC DNA]</scope>
    <source>
        <strain evidence="3">DSM 45245</strain>
    </source>
</reference>
<gene>
    <name evidence="2" type="ORF">SAMN05444365_10949</name>
</gene>
<dbReference type="GO" id="GO:0016853">
    <property type="term" value="F:isomerase activity"/>
    <property type="evidence" value="ECO:0007669"/>
    <property type="project" value="UniProtKB-KW"/>
</dbReference>
<dbReference type="Gene3D" id="3.40.50.10490">
    <property type="entry name" value="Glucose-6-phosphate isomerase like protein, domain 1"/>
    <property type="match status" value="1"/>
</dbReference>
<dbReference type="OrthoDB" id="9781311at2"/>
<organism evidence="2 3">
    <name type="scientific">Micromonospora pattaloongensis</name>
    <dbReference type="NCBI Taxonomy" id="405436"/>
    <lineage>
        <taxon>Bacteria</taxon>
        <taxon>Bacillati</taxon>
        <taxon>Actinomycetota</taxon>
        <taxon>Actinomycetes</taxon>
        <taxon>Micromonosporales</taxon>
        <taxon>Micromonosporaceae</taxon>
        <taxon>Micromonospora</taxon>
    </lineage>
</organism>
<dbReference type="InterPro" id="IPR046348">
    <property type="entry name" value="SIS_dom_sf"/>
</dbReference>
<accession>A0A1H3RSK2</accession>
<evidence type="ECO:0000313" key="2">
    <source>
        <dbReference type="EMBL" id="SDZ28676.1"/>
    </source>
</evidence>
<dbReference type="GO" id="GO:0097367">
    <property type="term" value="F:carbohydrate derivative binding"/>
    <property type="evidence" value="ECO:0007669"/>
    <property type="project" value="InterPro"/>
</dbReference>
<dbReference type="SUPFAM" id="SSF53697">
    <property type="entry name" value="SIS domain"/>
    <property type="match status" value="1"/>
</dbReference>
<dbReference type="RefSeq" id="WP_091560054.1">
    <property type="nucleotide sequence ID" value="NZ_FNPH01000009.1"/>
</dbReference>
<dbReference type="GO" id="GO:1901135">
    <property type="term" value="P:carbohydrate derivative metabolic process"/>
    <property type="evidence" value="ECO:0007669"/>
    <property type="project" value="InterPro"/>
</dbReference>
<dbReference type="Pfam" id="PF13580">
    <property type="entry name" value="SIS_2"/>
    <property type="match status" value="1"/>
</dbReference>
<dbReference type="PANTHER" id="PTHR30390">
    <property type="entry name" value="SEDOHEPTULOSE 7-PHOSPHATE ISOMERASE / DNAA INITIATOR-ASSOCIATING FACTOR FOR REPLICATION INITIATION"/>
    <property type="match status" value="1"/>
</dbReference>
<evidence type="ECO:0000313" key="3">
    <source>
        <dbReference type="Proteomes" id="UP000242415"/>
    </source>
</evidence>
<keyword evidence="2" id="KW-0413">Isomerase</keyword>
<dbReference type="InterPro" id="IPR001347">
    <property type="entry name" value="SIS_dom"/>
</dbReference>
<dbReference type="STRING" id="405436.SAMN05444365_10949"/>
<keyword evidence="3" id="KW-1185">Reference proteome</keyword>
<proteinExistence type="predicted"/>
<dbReference type="AlphaFoldDB" id="A0A1H3RSK2"/>